<proteinExistence type="predicted"/>
<evidence type="ECO:0000256" key="1">
    <source>
        <dbReference type="ARBA" id="ARBA00023002"/>
    </source>
</evidence>
<organism evidence="2 3">
    <name type="scientific">Collybia nuda</name>
    <dbReference type="NCBI Taxonomy" id="64659"/>
    <lineage>
        <taxon>Eukaryota</taxon>
        <taxon>Fungi</taxon>
        <taxon>Dikarya</taxon>
        <taxon>Basidiomycota</taxon>
        <taxon>Agaricomycotina</taxon>
        <taxon>Agaricomycetes</taxon>
        <taxon>Agaricomycetidae</taxon>
        <taxon>Agaricales</taxon>
        <taxon>Tricholomatineae</taxon>
        <taxon>Clitocybaceae</taxon>
        <taxon>Collybia</taxon>
    </lineage>
</organism>
<dbReference type="AlphaFoldDB" id="A0A9P5Y294"/>
<keyword evidence="3" id="KW-1185">Reference proteome</keyword>
<evidence type="ECO:0000313" key="3">
    <source>
        <dbReference type="Proteomes" id="UP000807353"/>
    </source>
</evidence>
<dbReference type="InterPro" id="IPR002347">
    <property type="entry name" value="SDR_fam"/>
</dbReference>
<dbReference type="SUPFAM" id="SSF51735">
    <property type="entry name" value="NAD(P)-binding Rossmann-fold domains"/>
    <property type="match status" value="1"/>
</dbReference>
<protein>
    <recommendedName>
        <fullName evidence="4">NAD(P)-binding protein</fullName>
    </recommendedName>
</protein>
<sequence>MPSYYFVKLGWIAAILFSAFLFPLTRRSSLAAVHASNSGFTPSYTPVAVFVGGTSGIGQGVAEAFARHTHGNAHIIIVGRNHAAAQSIIERFPKPAVTTGITHEFIECDVTRMRNVQAVTREILTRVPKVNFLVMTPGIATLKGRDETEEGIDKKLALHYYARWKFTNDLIPAILGAKDAGEDAKVLSVMSAGRGGKIDLGDLGLKETYSLRNVAQAAPVYNDLMMEEFSMRYPQLTFVHAYPGPVRTPLMKTSDSVLIRAAAYIVRPLFSTVMFSPEYTGEFMLHGLLNSTQGFKRIGSTGEDMGMKNYYGSELARRRLWEHTVNETRVPNIS</sequence>
<comment type="caution">
    <text evidence="2">The sequence shown here is derived from an EMBL/GenBank/DDBJ whole genome shotgun (WGS) entry which is preliminary data.</text>
</comment>
<gene>
    <name evidence="2" type="ORF">BDZ94DRAFT_1264641</name>
</gene>
<evidence type="ECO:0008006" key="4">
    <source>
        <dbReference type="Google" id="ProtNLM"/>
    </source>
</evidence>
<keyword evidence="1" id="KW-0560">Oxidoreductase</keyword>
<dbReference type="InterPro" id="IPR036291">
    <property type="entry name" value="NAD(P)-bd_dom_sf"/>
</dbReference>
<dbReference type="GO" id="GO:0016491">
    <property type="term" value="F:oxidoreductase activity"/>
    <property type="evidence" value="ECO:0007669"/>
    <property type="project" value="UniProtKB-KW"/>
</dbReference>
<dbReference type="Pfam" id="PF00106">
    <property type="entry name" value="adh_short"/>
    <property type="match status" value="1"/>
</dbReference>
<dbReference type="Gene3D" id="3.40.50.720">
    <property type="entry name" value="NAD(P)-binding Rossmann-like Domain"/>
    <property type="match status" value="1"/>
</dbReference>
<dbReference type="PANTHER" id="PTHR47534">
    <property type="entry name" value="YALI0E05731P"/>
    <property type="match status" value="1"/>
</dbReference>
<dbReference type="Proteomes" id="UP000807353">
    <property type="component" value="Unassembled WGS sequence"/>
</dbReference>
<dbReference type="EMBL" id="MU150290">
    <property type="protein sequence ID" value="KAF9460993.1"/>
    <property type="molecule type" value="Genomic_DNA"/>
</dbReference>
<dbReference type="InterPro" id="IPR052228">
    <property type="entry name" value="Sec_Metab_Biosynth_Oxidored"/>
</dbReference>
<reference evidence="2" key="1">
    <citation type="submission" date="2020-11" db="EMBL/GenBank/DDBJ databases">
        <authorList>
            <consortium name="DOE Joint Genome Institute"/>
            <person name="Ahrendt S."/>
            <person name="Riley R."/>
            <person name="Andreopoulos W."/>
            <person name="Labutti K."/>
            <person name="Pangilinan J."/>
            <person name="Ruiz-Duenas F.J."/>
            <person name="Barrasa J.M."/>
            <person name="Sanchez-Garcia M."/>
            <person name="Camarero S."/>
            <person name="Miyauchi S."/>
            <person name="Serrano A."/>
            <person name="Linde D."/>
            <person name="Babiker R."/>
            <person name="Drula E."/>
            <person name="Ayuso-Fernandez I."/>
            <person name="Pacheco R."/>
            <person name="Padilla G."/>
            <person name="Ferreira P."/>
            <person name="Barriuso J."/>
            <person name="Kellner H."/>
            <person name="Castanera R."/>
            <person name="Alfaro M."/>
            <person name="Ramirez L."/>
            <person name="Pisabarro A.G."/>
            <person name="Kuo A."/>
            <person name="Tritt A."/>
            <person name="Lipzen A."/>
            <person name="He G."/>
            <person name="Yan M."/>
            <person name="Ng V."/>
            <person name="Cullen D."/>
            <person name="Martin F."/>
            <person name="Rosso M.-N."/>
            <person name="Henrissat B."/>
            <person name="Hibbett D."/>
            <person name="Martinez A.T."/>
            <person name="Grigoriev I.V."/>
        </authorList>
    </citation>
    <scope>NUCLEOTIDE SEQUENCE</scope>
    <source>
        <strain evidence="2">CBS 247.69</strain>
    </source>
</reference>
<dbReference type="OrthoDB" id="2898509at2759"/>
<dbReference type="PANTHER" id="PTHR47534:SF3">
    <property type="entry name" value="ALCOHOL DEHYDROGENASE-LIKE C-TERMINAL DOMAIN-CONTAINING PROTEIN"/>
    <property type="match status" value="1"/>
</dbReference>
<name>A0A9P5Y294_9AGAR</name>
<accession>A0A9P5Y294</accession>
<evidence type="ECO:0000313" key="2">
    <source>
        <dbReference type="EMBL" id="KAF9460993.1"/>
    </source>
</evidence>